<dbReference type="PANTHER" id="PTHR35532:SF5">
    <property type="entry name" value="CARBOHYDRATE-BINDING DOMAIN-CONTAINING PROTEIN"/>
    <property type="match status" value="1"/>
</dbReference>
<evidence type="ECO:0008006" key="3">
    <source>
        <dbReference type="Google" id="ProtNLM"/>
    </source>
</evidence>
<organism evidence="1 2">
    <name type="scientific">Flavobacterium pokkalii</name>
    <dbReference type="NCBI Taxonomy" id="1940408"/>
    <lineage>
        <taxon>Bacteria</taxon>
        <taxon>Pseudomonadati</taxon>
        <taxon>Bacteroidota</taxon>
        <taxon>Flavobacteriia</taxon>
        <taxon>Flavobacteriales</taxon>
        <taxon>Flavobacteriaceae</taxon>
        <taxon>Flavobacterium</taxon>
    </lineage>
</organism>
<accession>A0ABR7UQ35</accession>
<dbReference type="RefSeq" id="WP_188220109.1">
    <property type="nucleotide sequence ID" value="NZ_NASZ01000006.1"/>
</dbReference>
<dbReference type="EMBL" id="NASZ01000006">
    <property type="protein sequence ID" value="MBD0724722.1"/>
    <property type="molecule type" value="Genomic_DNA"/>
</dbReference>
<dbReference type="Proteomes" id="UP000661715">
    <property type="component" value="Unassembled WGS sequence"/>
</dbReference>
<dbReference type="InterPro" id="IPR038765">
    <property type="entry name" value="Papain-like_cys_pep_sf"/>
</dbReference>
<evidence type="ECO:0000313" key="1">
    <source>
        <dbReference type="EMBL" id="MBD0724722.1"/>
    </source>
</evidence>
<dbReference type="SUPFAM" id="SSF54001">
    <property type="entry name" value="Cysteine proteinases"/>
    <property type="match status" value="1"/>
</dbReference>
<comment type="caution">
    <text evidence="1">The sequence shown here is derived from an EMBL/GenBank/DDBJ whole genome shotgun (WGS) entry which is preliminary data.</text>
</comment>
<name>A0ABR7UQ35_9FLAO</name>
<sequence>MQHHTTFFNASKALVVAVFATINMQAQHPAAVLENLTKAKSNRAELEKAIAHCQKSNDPLKLKAIYFLIANMDIHSSSDYYWENKEGTKIAFNELDYPDFDQAAKAFEAIKEQNQGIQPKPVVYTDLETIKGDYLIQNIEQAFGAWQNAVVKDVSFENFCEYILPYRISVEPLQEWRTTYSEKFNWINDKIKEIGFAQTLPYVKDEANLWFKNTWGSGGRKEPLPRLGSMQLLMRKQGPCEDLADLGVFTMRSLGIPATVNSIPYWATATGGHFTNSFMDAQQAFPFDYGEKNAVGPLKREPAKVLRITYSKQPNTLAAKVSSESIPDSFLRQHNYIDVTADYWSTTNVNCKLRQPIIPQKIAYTAVFNGLKWKPCWWGEINNNQVEFTNVCKKTIILPQYYIEGKMIPAAAPVLIGENENRVLTPDYSQLQDVTITSFASYLLIKPNITYKLYYWDNQWKLVSAQKATPETTAFVYQKVPKNALLLLVASDSKGLERPFVIDDKGERTWY</sequence>
<evidence type="ECO:0000313" key="2">
    <source>
        <dbReference type="Proteomes" id="UP000661715"/>
    </source>
</evidence>
<proteinExistence type="predicted"/>
<reference evidence="1 2" key="1">
    <citation type="journal article" date="2020" name="Microbiol. Res.">
        <title>Flavobacterium pokkalii sp. nov., a novel plant growth promoting native rhizobacteria isolated from pokkali rice grown in coastal saline affected agricultural regions of southern India, Kerala.</title>
        <authorList>
            <person name="Menon R.R."/>
            <person name="Kumari S."/>
            <person name="Viver T."/>
            <person name="Rameshkumar N."/>
        </authorList>
    </citation>
    <scope>NUCLEOTIDE SEQUENCE [LARGE SCALE GENOMIC DNA]</scope>
    <source>
        <strain evidence="1 2">L1I52</strain>
    </source>
</reference>
<dbReference type="PANTHER" id="PTHR35532">
    <property type="entry name" value="SIMILAR TO POLYHYDROXYALKANOATE DEPOLYMERASE"/>
    <property type="match status" value="1"/>
</dbReference>
<gene>
    <name evidence="1" type="ORF">B6A10_05980</name>
</gene>
<protein>
    <recommendedName>
        <fullName evidence="3">Transglutaminase-like superfamily protein</fullName>
    </recommendedName>
</protein>
<keyword evidence="2" id="KW-1185">Reference proteome</keyword>